<dbReference type="PANTHER" id="PTHR30183:SF8">
    <property type="entry name" value="MOLYBDENUM TRANSPORT SYSTEM PERMEASE"/>
    <property type="match status" value="1"/>
</dbReference>
<sequence length="226" mass="24504">MLSQADLNALWLTFKLATVSTLILLVLCLPVAYWLAKSRWRFKFVVEAFVAMPLVLPPTVLGFYLLVLLSPNGIVGGMLATVGVDNLVFSFSGLVLGSCIYSLPFVIQPLQNGFSSIQSRPLEVAATLGASPFQRFYSITLPLLKPGLISASVLGFAHTMGEFGVVLMIGGNIPNETQVVSIAIYDHVESLQYAQAHWLAGTLLVISFVLLLAVYAANKRFRLGVQ</sequence>
<evidence type="ECO:0000256" key="8">
    <source>
        <dbReference type="ARBA" id="ARBA00022989"/>
    </source>
</evidence>
<evidence type="ECO:0000256" key="7">
    <source>
        <dbReference type="ARBA" id="ARBA00022692"/>
    </source>
</evidence>
<feature type="transmembrane region" description="Helical" evidence="10">
    <location>
        <begin position="12"/>
        <end position="36"/>
    </location>
</feature>
<comment type="subcellular location">
    <subcellularLocation>
        <location evidence="11">Cell inner membrane</location>
        <topology evidence="11">Multi-pass membrane protein</topology>
    </subcellularLocation>
    <subcellularLocation>
        <location evidence="2 10">Cell membrane</location>
        <topology evidence="2 10">Multi-pass membrane protein</topology>
    </subcellularLocation>
</comment>
<feature type="transmembrane region" description="Helical" evidence="10">
    <location>
        <begin position="87"/>
        <end position="107"/>
    </location>
</feature>
<feature type="domain" description="ABC transmembrane type-1" evidence="12">
    <location>
        <begin position="10"/>
        <end position="216"/>
    </location>
</feature>
<evidence type="ECO:0000313" key="14">
    <source>
        <dbReference type="Proteomes" id="UP001500359"/>
    </source>
</evidence>
<feature type="transmembrane region" description="Helical" evidence="10">
    <location>
        <begin position="196"/>
        <end position="217"/>
    </location>
</feature>
<accession>A0ABN1LD21</accession>
<evidence type="ECO:0000256" key="10">
    <source>
        <dbReference type="RuleBase" id="RU363032"/>
    </source>
</evidence>
<comment type="caution">
    <text evidence="11">Lacks conserved residue(s) required for the propagation of feature annotation.</text>
</comment>
<dbReference type="InterPro" id="IPR000515">
    <property type="entry name" value="MetI-like"/>
</dbReference>
<evidence type="ECO:0000256" key="2">
    <source>
        <dbReference type="ARBA" id="ARBA00004651"/>
    </source>
</evidence>
<dbReference type="Proteomes" id="UP001500359">
    <property type="component" value="Unassembled WGS sequence"/>
</dbReference>
<dbReference type="NCBIfam" id="TIGR02141">
    <property type="entry name" value="modB_ABC"/>
    <property type="match status" value="1"/>
</dbReference>
<comment type="caution">
    <text evidence="13">The sequence shown here is derived from an EMBL/GenBank/DDBJ whole genome shotgun (WGS) entry which is preliminary data.</text>
</comment>
<evidence type="ECO:0000256" key="3">
    <source>
        <dbReference type="ARBA" id="ARBA00007069"/>
    </source>
</evidence>
<dbReference type="Gene3D" id="1.10.3720.10">
    <property type="entry name" value="MetI-like"/>
    <property type="match status" value="1"/>
</dbReference>
<dbReference type="PANTHER" id="PTHR30183">
    <property type="entry name" value="MOLYBDENUM TRANSPORT SYSTEM PERMEASE PROTEIN MODB"/>
    <property type="match status" value="1"/>
</dbReference>
<dbReference type="Pfam" id="PF00528">
    <property type="entry name" value="BPD_transp_1"/>
    <property type="match status" value="1"/>
</dbReference>
<keyword evidence="14" id="KW-1185">Reference proteome</keyword>
<name>A0ABN1LD21_9ALTE</name>
<dbReference type="PROSITE" id="PS50928">
    <property type="entry name" value="ABC_TM1"/>
    <property type="match status" value="1"/>
</dbReference>
<keyword evidence="6 11" id="KW-0500">Molybdenum</keyword>
<organism evidence="13 14">
    <name type="scientific">Aliiglaciecola litoralis</name>
    <dbReference type="NCBI Taxonomy" id="582857"/>
    <lineage>
        <taxon>Bacteria</taxon>
        <taxon>Pseudomonadati</taxon>
        <taxon>Pseudomonadota</taxon>
        <taxon>Gammaproteobacteria</taxon>
        <taxon>Alteromonadales</taxon>
        <taxon>Alteromonadaceae</taxon>
        <taxon>Aliiglaciecola</taxon>
    </lineage>
</organism>
<dbReference type="InterPro" id="IPR011867">
    <property type="entry name" value="ModB_ABC"/>
</dbReference>
<evidence type="ECO:0000256" key="11">
    <source>
        <dbReference type="RuleBase" id="RU365097"/>
    </source>
</evidence>
<dbReference type="InterPro" id="IPR035906">
    <property type="entry name" value="MetI-like_sf"/>
</dbReference>
<feature type="transmembrane region" description="Helical" evidence="10">
    <location>
        <begin position="48"/>
        <end position="67"/>
    </location>
</feature>
<comment type="function">
    <text evidence="1 11">Part of the binding-protein-dependent transport system for molybdenum; probably responsible for the translocation of the substrate across the membrane.</text>
</comment>
<evidence type="ECO:0000259" key="12">
    <source>
        <dbReference type="PROSITE" id="PS50928"/>
    </source>
</evidence>
<evidence type="ECO:0000256" key="6">
    <source>
        <dbReference type="ARBA" id="ARBA00022505"/>
    </source>
</evidence>
<evidence type="ECO:0000256" key="5">
    <source>
        <dbReference type="ARBA" id="ARBA00022475"/>
    </source>
</evidence>
<keyword evidence="7 10" id="KW-0812">Transmembrane</keyword>
<evidence type="ECO:0000256" key="9">
    <source>
        <dbReference type="ARBA" id="ARBA00023136"/>
    </source>
</evidence>
<keyword evidence="5" id="KW-1003">Cell membrane</keyword>
<dbReference type="EMBL" id="BAAAFD010000001">
    <property type="protein sequence ID" value="GAA0852723.1"/>
    <property type="molecule type" value="Genomic_DNA"/>
</dbReference>
<keyword evidence="8 10" id="KW-1133">Transmembrane helix</keyword>
<reference evidence="13 14" key="1">
    <citation type="journal article" date="2019" name="Int. J. Syst. Evol. Microbiol.">
        <title>The Global Catalogue of Microorganisms (GCM) 10K type strain sequencing project: providing services to taxonomists for standard genome sequencing and annotation.</title>
        <authorList>
            <consortium name="The Broad Institute Genomics Platform"/>
            <consortium name="The Broad Institute Genome Sequencing Center for Infectious Disease"/>
            <person name="Wu L."/>
            <person name="Ma J."/>
        </authorList>
    </citation>
    <scope>NUCLEOTIDE SEQUENCE [LARGE SCALE GENOMIC DNA]</scope>
    <source>
        <strain evidence="13 14">JCM 15896</strain>
    </source>
</reference>
<proteinExistence type="inferred from homology"/>
<dbReference type="CDD" id="cd06261">
    <property type="entry name" value="TM_PBP2"/>
    <property type="match status" value="1"/>
</dbReference>
<evidence type="ECO:0000313" key="13">
    <source>
        <dbReference type="EMBL" id="GAA0852723.1"/>
    </source>
</evidence>
<evidence type="ECO:0000256" key="4">
    <source>
        <dbReference type="ARBA" id="ARBA00022448"/>
    </source>
</evidence>
<keyword evidence="4 10" id="KW-0813">Transport</keyword>
<evidence type="ECO:0000256" key="1">
    <source>
        <dbReference type="ARBA" id="ARBA00002949"/>
    </source>
</evidence>
<keyword evidence="9 10" id="KW-0472">Membrane</keyword>
<protein>
    <recommendedName>
        <fullName evidence="11">Molybdenum transport system permease</fullName>
    </recommendedName>
</protein>
<keyword evidence="11" id="KW-0997">Cell inner membrane</keyword>
<gene>
    <name evidence="13" type="primary">modB</name>
    <name evidence="13" type="ORF">GCM10009114_03560</name>
</gene>
<comment type="similarity">
    <text evidence="3 11">Belongs to the binding-protein-dependent transport system permease family. CysTW subfamily.</text>
</comment>
<dbReference type="SUPFAM" id="SSF161098">
    <property type="entry name" value="MetI-like"/>
    <property type="match status" value="1"/>
</dbReference>
<dbReference type="RefSeq" id="WP_343855985.1">
    <property type="nucleotide sequence ID" value="NZ_BAAAFD010000001.1"/>
</dbReference>